<feature type="region of interest" description="Disordered" evidence="1">
    <location>
        <begin position="365"/>
        <end position="384"/>
    </location>
</feature>
<feature type="compositionally biased region" description="Polar residues" evidence="1">
    <location>
        <begin position="501"/>
        <end position="514"/>
    </location>
</feature>
<sequence>MIINTVNDNNYEEETPDLLSDSIIQMHNDLKNSPLYPEPKPKNPKSAPTTSVNDNNSLNNNSSFIVDASPGNLIPYGEDIKNELNDISSSSSLSSNHLNNEISLDPDFNILNDYSNNEVQTLQDEMEAVVYGEEPIDSVPEKNELVQSLPEKPSEVLFPENDGSLESLLLMLKVPPTQDVFQLIVQNAMGNDLPVSQKVFLSMENNDYVSKVNFPSTAYNHLNNKNIENQYIANTSASPSCSRGVLTSESSNKVIIRNVTSNEPNNNNKYSSMDPFQYENNANLYFPQMRTKDERQRLQQYQKQKRRASTDFMDLVSQVPYWVDWEKISKGQDVFWKYGLPLWISTTLYAMTKGAILPLMDPLNSSGHSKEEKSGSNGKKKNKNQLLPSYLETSQIIIESMMSDSLRPGGVAWKSLIQIRCRHAQFRVDYVDNSFDLQELHDYLSEGIKYYEKQNKKQKAKEKENWEMDEEGNLRLISKSKPEAKRDMKIIEFTYPSTKSKNNQYLISDSNSQNEVDEDEEDINLLKGKTSSTLNGSKTNKLKSKSDSKSNSNKITNYYPTPSSSPTPNHRKNKKNGLSNRSSTKNNQEQELPPIQKEVMSLPTELLDSLFPINQISLAKTILYLSIGSIKAMERIFGIELSKEEEENYLLVWRYISWVCGLEDKRGTNYGNKIITPKYAEIAINYFFEKDPLVSWDDELVYHAQGIINSLSLTIPIIGATSFMKSIVNEVSRKFTYFTSMPIPKEMTYSLTITLPNNITKVFSLSFLTYLIHWIVNPIKRIENNYDRDSSSTSSFNQYKRQYYNNNENFDARRSKTNAKGKYKYGEESSSTSITSASQKYNRYKKKVDYNVQLIHGKKSYISSGIASLFIILIKYINNILGLTDIGLYFMNRINQSLIPKLIWIANNYQWVDFSRRKIN</sequence>
<protein>
    <recommendedName>
        <fullName evidence="5">ER-bound oxygenase mpaB/mpaB'/Rubber oxygenase catalytic domain-containing protein</fullName>
    </recommendedName>
</protein>
<dbReference type="PANTHER" id="PTHR37539:SF1">
    <property type="entry name" value="ER-BOUND OXYGENASE MPAB_MPAB'_RUBBER OXYGENASE CATALYTIC DOMAIN-CONTAINING PROTEIN"/>
    <property type="match status" value="1"/>
</dbReference>
<dbReference type="EMBL" id="MCOG01000406">
    <property type="protein sequence ID" value="ORY09551.1"/>
    <property type="molecule type" value="Genomic_DNA"/>
</dbReference>
<keyword evidence="2" id="KW-1133">Transmembrane helix</keyword>
<evidence type="ECO:0000256" key="2">
    <source>
        <dbReference type="SAM" id="Phobius"/>
    </source>
</evidence>
<dbReference type="AlphaFoldDB" id="A0A1Y1ZH27"/>
<evidence type="ECO:0000313" key="4">
    <source>
        <dbReference type="Proteomes" id="UP000193920"/>
    </source>
</evidence>
<dbReference type="InterPro" id="IPR037473">
    <property type="entry name" value="Lcp-like"/>
</dbReference>
<accession>A0A1Y1ZH27</accession>
<feature type="region of interest" description="Disordered" evidence="1">
    <location>
        <begin position="30"/>
        <end position="64"/>
    </location>
</feature>
<keyword evidence="4" id="KW-1185">Reference proteome</keyword>
<keyword evidence="2" id="KW-0812">Transmembrane</keyword>
<dbReference type="OrthoDB" id="6361347at2759"/>
<evidence type="ECO:0000256" key="1">
    <source>
        <dbReference type="SAM" id="MobiDB-lite"/>
    </source>
</evidence>
<feature type="region of interest" description="Disordered" evidence="1">
    <location>
        <begin position="501"/>
        <end position="595"/>
    </location>
</feature>
<feature type="compositionally biased region" description="Polar residues" evidence="1">
    <location>
        <begin position="576"/>
        <end position="590"/>
    </location>
</feature>
<proteinExistence type="predicted"/>
<feature type="compositionally biased region" description="Low complexity" evidence="1">
    <location>
        <begin position="51"/>
        <end position="63"/>
    </location>
</feature>
<organism evidence="3 4">
    <name type="scientific">Neocallimastix californiae</name>
    <dbReference type="NCBI Taxonomy" id="1754190"/>
    <lineage>
        <taxon>Eukaryota</taxon>
        <taxon>Fungi</taxon>
        <taxon>Fungi incertae sedis</taxon>
        <taxon>Chytridiomycota</taxon>
        <taxon>Chytridiomycota incertae sedis</taxon>
        <taxon>Neocallimastigomycetes</taxon>
        <taxon>Neocallimastigales</taxon>
        <taxon>Neocallimastigaceae</taxon>
        <taxon>Neocallimastix</taxon>
    </lineage>
</organism>
<evidence type="ECO:0000313" key="3">
    <source>
        <dbReference type="EMBL" id="ORY09551.1"/>
    </source>
</evidence>
<gene>
    <name evidence="3" type="ORF">LY90DRAFT_518861</name>
</gene>
<dbReference type="STRING" id="1754190.A0A1Y1ZH27"/>
<dbReference type="PANTHER" id="PTHR37539">
    <property type="entry name" value="SECRETED PROTEIN-RELATED"/>
    <property type="match status" value="1"/>
</dbReference>
<name>A0A1Y1ZH27_9FUNG</name>
<feature type="compositionally biased region" description="Low complexity" evidence="1">
    <location>
        <begin position="549"/>
        <end position="568"/>
    </location>
</feature>
<comment type="caution">
    <text evidence="3">The sequence shown here is derived from an EMBL/GenBank/DDBJ whole genome shotgun (WGS) entry which is preliminary data.</text>
</comment>
<keyword evidence="2" id="KW-0472">Membrane</keyword>
<evidence type="ECO:0008006" key="5">
    <source>
        <dbReference type="Google" id="ProtNLM"/>
    </source>
</evidence>
<dbReference type="Proteomes" id="UP000193920">
    <property type="component" value="Unassembled WGS sequence"/>
</dbReference>
<reference evidence="3 4" key="1">
    <citation type="submission" date="2016-08" db="EMBL/GenBank/DDBJ databases">
        <title>A Parts List for Fungal Cellulosomes Revealed by Comparative Genomics.</title>
        <authorList>
            <consortium name="DOE Joint Genome Institute"/>
            <person name="Haitjema C.H."/>
            <person name="Gilmore S.P."/>
            <person name="Henske J.K."/>
            <person name="Solomon K.V."/>
            <person name="De Groot R."/>
            <person name="Kuo A."/>
            <person name="Mondo S.J."/>
            <person name="Salamov A.A."/>
            <person name="Labutti K."/>
            <person name="Zhao Z."/>
            <person name="Chiniquy J."/>
            <person name="Barry K."/>
            <person name="Brewer H.M."/>
            <person name="Purvine S.O."/>
            <person name="Wright A.T."/>
            <person name="Boxma B."/>
            <person name="Van Alen T."/>
            <person name="Hackstein J.H."/>
            <person name="Baker S.E."/>
            <person name="Grigoriev I.V."/>
            <person name="O'Malley M.A."/>
        </authorList>
    </citation>
    <scope>NUCLEOTIDE SEQUENCE [LARGE SCALE GENOMIC DNA]</scope>
    <source>
        <strain evidence="3 4">G1</strain>
    </source>
</reference>
<feature type="transmembrane region" description="Helical" evidence="2">
    <location>
        <begin position="866"/>
        <end position="891"/>
    </location>
</feature>